<dbReference type="PANTHER" id="PTHR47949:SF4">
    <property type="entry name" value="TYROSINE N-MONOOXYGENASE"/>
    <property type="match status" value="1"/>
</dbReference>
<comment type="caution">
    <text evidence="2">The sequence shown here is derived from an EMBL/GenBank/DDBJ whole genome shotgun (WGS) entry which is preliminary data.</text>
</comment>
<evidence type="ECO:0008006" key="4">
    <source>
        <dbReference type="Google" id="ProtNLM"/>
    </source>
</evidence>
<feature type="binding site" description="axial binding residue" evidence="1">
    <location>
        <position position="168"/>
    </location>
    <ligand>
        <name>heme</name>
        <dbReference type="ChEBI" id="CHEBI:30413"/>
    </ligand>
    <ligandPart>
        <name>Fe</name>
        <dbReference type="ChEBI" id="CHEBI:18248"/>
    </ligandPart>
</feature>
<keyword evidence="3" id="KW-1185">Reference proteome</keyword>
<accession>A0A7J9N633</accession>
<dbReference type="InterPro" id="IPR051382">
    <property type="entry name" value="CYP450_AA/FA_Hydroxylases"/>
</dbReference>
<dbReference type="AlphaFoldDB" id="A0A7J9N633"/>
<name>A0A7J9N633_GOSSC</name>
<dbReference type="InterPro" id="IPR036396">
    <property type="entry name" value="Cyt_P450_sf"/>
</dbReference>
<dbReference type="GO" id="GO:0004497">
    <property type="term" value="F:monooxygenase activity"/>
    <property type="evidence" value="ECO:0007669"/>
    <property type="project" value="InterPro"/>
</dbReference>
<dbReference type="Pfam" id="PF00067">
    <property type="entry name" value="p450"/>
    <property type="match status" value="1"/>
</dbReference>
<sequence length="221" mass="24575">MDDNGTPLLSAGEIKAQVNEILIAVLDNPLNNLEWALAEMLNKPETLQMARDKLDNVVGKHRLIEEFDVPQLNYTKACAREAFRLHPVAPFSPPHESVTDTIVGDYFIPKGSPVIVSRVGLGRNTKVWDEPGEFRPEHHLQDCNKGEEVVLEEPDLRLFTFGRGMRGCPRVVLGSLMTTMLFARLLHGFDWSISTNQGTIDLCPGRGVPFLAKPLLVVAKP</sequence>
<proteinExistence type="predicted"/>
<dbReference type="Proteomes" id="UP000593576">
    <property type="component" value="Unassembled WGS sequence"/>
</dbReference>
<dbReference type="PANTHER" id="PTHR47949">
    <property type="entry name" value="CYTOCHROME P450 703A2-RELATED-RELATED"/>
    <property type="match status" value="1"/>
</dbReference>
<dbReference type="OrthoDB" id="2789670at2759"/>
<evidence type="ECO:0000313" key="3">
    <source>
        <dbReference type="Proteomes" id="UP000593576"/>
    </source>
</evidence>
<dbReference type="InterPro" id="IPR001128">
    <property type="entry name" value="Cyt_P450"/>
</dbReference>
<keyword evidence="1" id="KW-0349">Heme</keyword>
<dbReference type="GO" id="GO:0020037">
    <property type="term" value="F:heme binding"/>
    <property type="evidence" value="ECO:0007669"/>
    <property type="project" value="InterPro"/>
</dbReference>
<dbReference type="GO" id="GO:0016705">
    <property type="term" value="F:oxidoreductase activity, acting on paired donors, with incorporation or reduction of molecular oxygen"/>
    <property type="evidence" value="ECO:0007669"/>
    <property type="project" value="InterPro"/>
</dbReference>
<dbReference type="PRINTS" id="PR00463">
    <property type="entry name" value="EP450I"/>
</dbReference>
<dbReference type="EMBL" id="JABFAF010272914">
    <property type="protein sequence ID" value="MBA0878742.1"/>
    <property type="molecule type" value="Genomic_DNA"/>
</dbReference>
<evidence type="ECO:0000256" key="1">
    <source>
        <dbReference type="PIRSR" id="PIRSR602401-1"/>
    </source>
</evidence>
<dbReference type="SUPFAM" id="SSF48264">
    <property type="entry name" value="Cytochrome P450"/>
    <property type="match status" value="1"/>
</dbReference>
<comment type="cofactor">
    <cofactor evidence="1">
        <name>heme</name>
        <dbReference type="ChEBI" id="CHEBI:30413"/>
    </cofactor>
</comment>
<organism evidence="2 3">
    <name type="scientific">Gossypium schwendimanii</name>
    <name type="common">Cotton</name>
    <dbReference type="NCBI Taxonomy" id="34291"/>
    <lineage>
        <taxon>Eukaryota</taxon>
        <taxon>Viridiplantae</taxon>
        <taxon>Streptophyta</taxon>
        <taxon>Embryophyta</taxon>
        <taxon>Tracheophyta</taxon>
        <taxon>Spermatophyta</taxon>
        <taxon>Magnoliopsida</taxon>
        <taxon>eudicotyledons</taxon>
        <taxon>Gunneridae</taxon>
        <taxon>Pentapetalae</taxon>
        <taxon>rosids</taxon>
        <taxon>malvids</taxon>
        <taxon>Malvales</taxon>
        <taxon>Malvaceae</taxon>
        <taxon>Malvoideae</taxon>
        <taxon>Gossypium</taxon>
    </lineage>
</organism>
<protein>
    <recommendedName>
        <fullName evidence="4">Cytochrome P450</fullName>
    </recommendedName>
</protein>
<evidence type="ECO:0000313" key="2">
    <source>
        <dbReference type="EMBL" id="MBA0878742.1"/>
    </source>
</evidence>
<reference evidence="2 3" key="1">
    <citation type="journal article" date="2019" name="Genome Biol. Evol.">
        <title>Insights into the evolution of the New World diploid cottons (Gossypium, subgenus Houzingenia) based on genome sequencing.</title>
        <authorList>
            <person name="Grover C.E."/>
            <person name="Arick M.A. 2nd"/>
            <person name="Thrash A."/>
            <person name="Conover J.L."/>
            <person name="Sanders W.S."/>
            <person name="Peterson D.G."/>
            <person name="Frelichowski J.E."/>
            <person name="Scheffler J.A."/>
            <person name="Scheffler B.E."/>
            <person name="Wendel J.F."/>
        </authorList>
    </citation>
    <scope>NUCLEOTIDE SEQUENCE [LARGE SCALE GENOMIC DNA]</scope>
    <source>
        <strain evidence="2">1</strain>
        <tissue evidence="2">Leaf</tissue>
    </source>
</reference>
<keyword evidence="1" id="KW-0408">Iron</keyword>
<gene>
    <name evidence="2" type="ORF">Goshw_025395</name>
</gene>
<dbReference type="InterPro" id="IPR002401">
    <property type="entry name" value="Cyt_P450_E_grp-I"/>
</dbReference>
<keyword evidence="1" id="KW-0479">Metal-binding</keyword>
<dbReference type="GO" id="GO:0005506">
    <property type="term" value="F:iron ion binding"/>
    <property type="evidence" value="ECO:0007669"/>
    <property type="project" value="InterPro"/>
</dbReference>
<dbReference type="Gene3D" id="1.10.630.10">
    <property type="entry name" value="Cytochrome P450"/>
    <property type="match status" value="1"/>
</dbReference>